<evidence type="ECO:0000313" key="4">
    <source>
        <dbReference type="EMBL" id="MQR27179.1"/>
    </source>
</evidence>
<evidence type="ECO:0000256" key="1">
    <source>
        <dbReference type="ARBA" id="ARBA00023015"/>
    </source>
</evidence>
<dbReference type="PROSITE" id="PS01124">
    <property type="entry name" value="HTH_ARAC_FAMILY_2"/>
    <property type="match status" value="1"/>
</dbReference>
<dbReference type="AlphaFoldDB" id="A0A843Z3H5"/>
<keyword evidence="3" id="KW-0804">Transcription</keyword>
<evidence type="ECO:0000256" key="3">
    <source>
        <dbReference type="ARBA" id="ARBA00023163"/>
    </source>
</evidence>
<dbReference type="GO" id="GO:0003700">
    <property type="term" value="F:DNA-binding transcription factor activity"/>
    <property type="evidence" value="ECO:0007669"/>
    <property type="project" value="InterPro"/>
</dbReference>
<dbReference type="GO" id="GO:0043565">
    <property type="term" value="F:sequence-specific DNA binding"/>
    <property type="evidence" value="ECO:0007669"/>
    <property type="project" value="InterPro"/>
</dbReference>
<dbReference type="InterPro" id="IPR020449">
    <property type="entry name" value="Tscrpt_reg_AraC-type_HTH"/>
</dbReference>
<dbReference type="InterPro" id="IPR018060">
    <property type="entry name" value="HTH_AraC"/>
</dbReference>
<dbReference type="PRINTS" id="PR00032">
    <property type="entry name" value="HTHARAC"/>
</dbReference>
<protein>
    <submittedName>
        <fullName evidence="4">AraC family transcriptional regulator</fullName>
    </submittedName>
</protein>
<keyword evidence="1" id="KW-0805">Transcription regulation</keyword>
<evidence type="ECO:0000313" key="5">
    <source>
        <dbReference type="Proteomes" id="UP000469952"/>
    </source>
</evidence>
<dbReference type="PANTHER" id="PTHR43280:SF28">
    <property type="entry name" value="HTH-TYPE TRANSCRIPTIONAL ACTIVATOR RHAS"/>
    <property type="match status" value="1"/>
</dbReference>
<proteinExistence type="predicted"/>
<gene>
    <name evidence="4" type="ORF">GFV13_07880</name>
</gene>
<dbReference type="SUPFAM" id="SSF46689">
    <property type="entry name" value="Homeodomain-like"/>
    <property type="match status" value="2"/>
</dbReference>
<sequence length="188" mass="21893">MISELTNVYSKNTLIEYIALLSNLVINYGYPCQDVYAIKKKIYATIEQSNSDPINIEILNQIICLFFDLLLNETYSSEIEGFQKIKYHIDRNITQSLTLSDIARNLHMPLKELNPLFKSKYNITINQYIRRKKIDISKSLLYATNLSFQDIATFVGFNSQSYFITTFKAIVEQTPSDYRKCNKKQNLV</sequence>
<reference evidence="4 5" key="1">
    <citation type="submission" date="2019-10" db="EMBL/GenBank/DDBJ databases">
        <title>WGS of Leuconostoc mesenteroides.</title>
        <authorList>
            <person name="Melo Bolivar J."/>
            <person name="Marino-Ramirez L."/>
            <person name="Villamil Diaz L.M."/>
        </authorList>
    </citation>
    <scope>NUCLEOTIDE SEQUENCE [LARGE SCALE GENOMIC DNA]</scope>
    <source>
        <strain evidence="4 5">M11</strain>
    </source>
</reference>
<organism evidence="4 5">
    <name type="scientific">Leuconostoc mesenteroides</name>
    <dbReference type="NCBI Taxonomy" id="1245"/>
    <lineage>
        <taxon>Bacteria</taxon>
        <taxon>Bacillati</taxon>
        <taxon>Bacillota</taxon>
        <taxon>Bacilli</taxon>
        <taxon>Lactobacillales</taxon>
        <taxon>Lactobacillaceae</taxon>
        <taxon>Leuconostoc</taxon>
    </lineage>
</organism>
<dbReference type="Gene3D" id="1.10.10.60">
    <property type="entry name" value="Homeodomain-like"/>
    <property type="match status" value="2"/>
</dbReference>
<dbReference type="Proteomes" id="UP000469952">
    <property type="component" value="Unassembled WGS sequence"/>
</dbReference>
<accession>A0A843Z3H5</accession>
<dbReference type="PANTHER" id="PTHR43280">
    <property type="entry name" value="ARAC-FAMILY TRANSCRIPTIONAL REGULATOR"/>
    <property type="match status" value="1"/>
</dbReference>
<comment type="caution">
    <text evidence="4">The sequence shown here is derived from an EMBL/GenBank/DDBJ whole genome shotgun (WGS) entry which is preliminary data.</text>
</comment>
<name>A0A843Z3H5_LEUME</name>
<dbReference type="EMBL" id="WIPA01000012">
    <property type="protein sequence ID" value="MQR27179.1"/>
    <property type="molecule type" value="Genomic_DNA"/>
</dbReference>
<dbReference type="InterPro" id="IPR009057">
    <property type="entry name" value="Homeodomain-like_sf"/>
</dbReference>
<keyword evidence="2" id="KW-0238">DNA-binding</keyword>
<dbReference type="Pfam" id="PF12833">
    <property type="entry name" value="HTH_18"/>
    <property type="match status" value="1"/>
</dbReference>
<dbReference type="SMART" id="SM00342">
    <property type="entry name" value="HTH_ARAC"/>
    <property type="match status" value="1"/>
</dbReference>
<evidence type="ECO:0000256" key="2">
    <source>
        <dbReference type="ARBA" id="ARBA00023125"/>
    </source>
</evidence>